<feature type="transmembrane region" description="Helical" evidence="1">
    <location>
        <begin position="12"/>
        <end position="30"/>
    </location>
</feature>
<dbReference type="EMBL" id="JACOOA010000002">
    <property type="protein sequence ID" value="MBC5583803.1"/>
    <property type="molecule type" value="Genomic_DNA"/>
</dbReference>
<proteinExistence type="predicted"/>
<sequence>MGSVGRLARTARSAITFCLGISYMANVLLGSPLIDDLNLVLMAVVIVLSFAASTGSARTIGALLFSLSIALLVYSQAPLDIWKQALRENAHLIVMFIMVPLLGIPVQHGGYSESLRGMFARYASTGSRYYALVSIMSAFVGVLISIAAVPLTYEMSRASRHSDDKKLLSSALSRGFVTCMIWAPTSATIALVVQLTGIDWVDFFPCALACALVAGAVGFLMTLAREKTADAPSGRVEEPVGAFDARKVVELGAGALLLIASIATVSQLGGLSIIIVVAMASLVCPVVWMAIVKRLPTYVKEFKGDYFNNKLPQVKNQILLFAGAGFLAQSIGYSHVGDAMAEVLLQLTGQNVLLLTIAIIAVTLATSAAGIHPIAVVAVVGGAISASECGVTPVYLALVLSISWAMGNALSPASANVIAVSDMVGQSPIKVGLRWNGPYVLVTTTVLICVLTLSRAVGLL</sequence>
<protein>
    <submittedName>
        <fullName evidence="2">C4-dicarboxylate ABC transporter</fullName>
    </submittedName>
</protein>
<feature type="transmembrane region" description="Helical" evidence="1">
    <location>
        <begin position="201"/>
        <end position="224"/>
    </location>
</feature>
<name>A0ABR7BQC3_9ACTN</name>
<keyword evidence="1" id="KW-0472">Membrane</keyword>
<accession>A0ABR7BQC3</accession>
<gene>
    <name evidence="2" type="ORF">H8S61_06310</name>
</gene>
<feature type="transmembrane region" description="Helical" evidence="1">
    <location>
        <begin position="129"/>
        <end position="153"/>
    </location>
</feature>
<keyword evidence="3" id="KW-1185">Reference proteome</keyword>
<dbReference type="Proteomes" id="UP000622448">
    <property type="component" value="Unassembled WGS sequence"/>
</dbReference>
<feature type="transmembrane region" description="Helical" evidence="1">
    <location>
        <begin position="439"/>
        <end position="458"/>
    </location>
</feature>
<evidence type="ECO:0000256" key="1">
    <source>
        <dbReference type="SAM" id="Phobius"/>
    </source>
</evidence>
<feature type="transmembrane region" description="Helical" evidence="1">
    <location>
        <begin position="174"/>
        <end position="195"/>
    </location>
</feature>
<feature type="transmembrane region" description="Helical" evidence="1">
    <location>
        <begin position="271"/>
        <end position="292"/>
    </location>
</feature>
<evidence type="ECO:0000313" key="3">
    <source>
        <dbReference type="Proteomes" id="UP000622448"/>
    </source>
</evidence>
<comment type="caution">
    <text evidence="2">The sequence shown here is derived from an EMBL/GenBank/DDBJ whole genome shotgun (WGS) entry which is preliminary data.</text>
</comment>
<feature type="transmembrane region" description="Helical" evidence="1">
    <location>
        <begin position="352"/>
        <end position="382"/>
    </location>
</feature>
<keyword evidence="1" id="KW-0812">Transmembrane</keyword>
<feature type="transmembrane region" description="Helical" evidence="1">
    <location>
        <begin position="245"/>
        <end position="265"/>
    </location>
</feature>
<evidence type="ECO:0000313" key="2">
    <source>
        <dbReference type="EMBL" id="MBC5583803.1"/>
    </source>
</evidence>
<reference evidence="2 3" key="1">
    <citation type="submission" date="2020-08" db="EMBL/GenBank/DDBJ databases">
        <title>Genome public.</title>
        <authorList>
            <person name="Liu C."/>
            <person name="Sun Q."/>
        </authorList>
    </citation>
    <scope>NUCLEOTIDE SEQUENCE [LARGE SCALE GENOMIC DNA]</scope>
    <source>
        <strain evidence="2 3">NSJ-70</strain>
    </source>
</reference>
<feature type="transmembrane region" description="Helical" evidence="1">
    <location>
        <begin position="313"/>
        <end position="332"/>
    </location>
</feature>
<feature type="transmembrane region" description="Helical" evidence="1">
    <location>
        <begin position="60"/>
        <end position="77"/>
    </location>
</feature>
<keyword evidence="1" id="KW-1133">Transmembrane helix</keyword>
<organism evidence="2 3">
    <name type="scientific">Eggerthella hominis</name>
    <dbReference type="NCBI Taxonomy" id="2763043"/>
    <lineage>
        <taxon>Bacteria</taxon>
        <taxon>Bacillati</taxon>
        <taxon>Actinomycetota</taxon>
        <taxon>Coriobacteriia</taxon>
        <taxon>Eggerthellales</taxon>
        <taxon>Eggerthellaceae</taxon>
        <taxon>Eggerthella</taxon>
    </lineage>
</organism>
<feature type="transmembrane region" description="Helical" evidence="1">
    <location>
        <begin position="89"/>
        <end position="109"/>
    </location>
</feature>